<dbReference type="InterPro" id="IPR001969">
    <property type="entry name" value="Aspartic_peptidase_AS"/>
</dbReference>
<dbReference type="GO" id="GO:0006508">
    <property type="term" value="P:proteolysis"/>
    <property type="evidence" value="ECO:0007669"/>
    <property type="project" value="InterPro"/>
</dbReference>
<name>A0A508TQ62_9BRAD</name>
<dbReference type="EMBL" id="CAADFC020000028">
    <property type="protein sequence ID" value="VIO76529.1"/>
    <property type="molecule type" value="Genomic_DNA"/>
</dbReference>
<dbReference type="InterPro" id="IPR035412">
    <property type="entry name" value="Terminase_L_N"/>
</dbReference>
<evidence type="ECO:0000313" key="3">
    <source>
        <dbReference type="EMBL" id="VIO76529.1"/>
    </source>
</evidence>
<keyword evidence="1" id="KW-0472">Membrane</keyword>
<keyword evidence="1" id="KW-1133">Transmembrane helix</keyword>
<evidence type="ECO:0000259" key="2">
    <source>
        <dbReference type="Pfam" id="PF04466"/>
    </source>
</evidence>
<protein>
    <recommendedName>
        <fullName evidence="2">Phage terminase large subunit N-terminal domain-containing protein</fullName>
    </recommendedName>
</protein>
<dbReference type="GO" id="GO:0004190">
    <property type="term" value="F:aspartic-type endopeptidase activity"/>
    <property type="evidence" value="ECO:0007669"/>
    <property type="project" value="InterPro"/>
</dbReference>
<dbReference type="RefSeq" id="WP_229174572.1">
    <property type="nucleotide sequence ID" value="NZ_CAADFC020000028.1"/>
</dbReference>
<gene>
    <name evidence="3" type="ORF">CI1B_65180</name>
</gene>
<evidence type="ECO:0000256" key="1">
    <source>
        <dbReference type="SAM" id="Phobius"/>
    </source>
</evidence>
<proteinExistence type="predicted"/>
<keyword evidence="1" id="KW-0812">Transmembrane</keyword>
<sequence>MTGLPDTPGHAVADSGSSLTAAAIPDLPLLRAALSILKIPTAKVFEPLLQPARYKGAFGGRGSGKSHFFGELLVEMCQAERGTLAVCIREAQRTLAQSSKRLVESKIASLGVGAGFKLYSDKIATPGDGAIIFRGMRYQAVTPMNEADVKAIVMETLIEQERVRRSDIDAVVVKTIATILTSFGIEEGDRKELRADFQHLRRWRRSVEQAQSYTFKAVITVIATGFIGAVWLGIKATLGK</sequence>
<accession>A0A508TQ62</accession>
<keyword evidence="4" id="KW-1185">Reference proteome</keyword>
<feature type="transmembrane region" description="Helical" evidence="1">
    <location>
        <begin position="213"/>
        <end position="234"/>
    </location>
</feature>
<evidence type="ECO:0000313" key="4">
    <source>
        <dbReference type="Proteomes" id="UP000328092"/>
    </source>
</evidence>
<comment type="caution">
    <text evidence="3">The sequence shown here is derived from an EMBL/GenBank/DDBJ whole genome shotgun (WGS) entry which is preliminary data.</text>
</comment>
<dbReference type="PROSITE" id="PS00141">
    <property type="entry name" value="ASP_PROTEASE"/>
    <property type="match status" value="1"/>
</dbReference>
<reference evidence="3" key="1">
    <citation type="submission" date="2019-02" db="EMBL/GenBank/DDBJ databases">
        <authorList>
            <person name="Pothier F.J."/>
        </authorList>
    </citation>
    <scope>NUCLEOTIDE SEQUENCE</scope>
    <source>
        <strain evidence="3">CI-1B</strain>
    </source>
</reference>
<dbReference type="InterPro" id="IPR027417">
    <property type="entry name" value="P-loop_NTPase"/>
</dbReference>
<dbReference type="Proteomes" id="UP000328092">
    <property type="component" value="Unassembled WGS sequence"/>
</dbReference>
<organism evidence="3 4">
    <name type="scientific">Bradyrhizobium ivorense</name>
    <dbReference type="NCBI Taxonomy" id="2511166"/>
    <lineage>
        <taxon>Bacteria</taxon>
        <taxon>Pseudomonadati</taxon>
        <taxon>Pseudomonadota</taxon>
        <taxon>Alphaproteobacteria</taxon>
        <taxon>Hyphomicrobiales</taxon>
        <taxon>Nitrobacteraceae</taxon>
        <taxon>Bradyrhizobium</taxon>
    </lineage>
</organism>
<dbReference type="AlphaFoldDB" id="A0A508TQ62"/>
<feature type="domain" description="Phage terminase large subunit N-terminal" evidence="2">
    <location>
        <begin position="54"/>
        <end position="174"/>
    </location>
</feature>
<dbReference type="Gene3D" id="3.40.50.300">
    <property type="entry name" value="P-loop containing nucleotide triphosphate hydrolases"/>
    <property type="match status" value="1"/>
</dbReference>
<dbReference type="Pfam" id="PF04466">
    <property type="entry name" value="Terminase_3"/>
    <property type="match status" value="1"/>
</dbReference>